<name>A0A3N2CTA0_9ACTN</name>
<accession>A0A3N2CTA0</accession>
<organism evidence="1 2">
    <name type="scientific">Nocardioides aurantiacus</name>
    <dbReference type="NCBI Taxonomy" id="86796"/>
    <lineage>
        <taxon>Bacteria</taxon>
        <taxon>Bacillati</taxon>
        <taxon>Actinomycetota</taxon>
        <taxon>Actinomycetes</taxon>
        <taxon>Propionibacteriales</taxon>
        <taxon>Nocardioidaceae</taxon>
        <taxon>Nocardioides</taxon>
    </lineage>
</organism>
<dbReference type="OrthoDB" id="3759563at2"/>
<keyword evidence="2" id="KW-1185">Reference proteome</keyword>
<evidence type="ECO:0008006" key="3">
    <source>
        <dbReference type="Google" id="ProtNLM"/>
    </source>
</evidence>
<evidence type="ECO:0000313" key="1">
    <source>
        <dbReference type="EMBL" id="ROR90770.1"/>
    </source>
</evidence>
<comment type="caution">
    <text evidence="1">The sequence shown here is derived from an EMBL/GenBank/DDBJ whole genome shotgun (WGS) entry which is preliminary data.</text>
</comment>
<dbReference type="RefSeq" id="WP_123389920.1">
    <property type="nucleotide sequence ID" value="NZ_RKHO01000001.1"/>
</dbReference>
<proteinExistence type="predicted"/>
<dbReference type="EMBL" id="RKHO01000001">
    <property type="protein sequence ID" value="ROR90770.1"/>
    <property type="molecule type" value="Genomic_DNA"/>
</dbReference>
<dbReference type="AlphaFoldDB" id="A0A3N2CTA0"/>
<dbReference type="Proteomes" id="UP000281738">
    <property type="component" value="Unassembled WGS sequence"/>
</dbReference>
<protein>
    <recommendedName>
        <fullName evidence="3">DUF2336 domain-containing protein</fullName>
    </recommendedName>
</protein>
<reference evidence="1 2" key="1">
    <citation type="submission" date="2018-11" db="EMBL/GenBank/DDBJ databases">
        <title>Sequencing the genomes of 1000 actinobacteria strains.</title>
        <authorList>
            <person name="Klenk H.-P."/>
        </authorList>
    </citation>
    <scope>NUCLEOTIDE SEQUENCE [LARGE SCALE GENOMIC DNA]</scope>
    <source>
        <strain evidence="1 2">DSM 12652</strain>
    </source>
</reference>
<evidence type="ECO:0000313" key="2">
    <source>
        <dbReference type="Proteomes" id="UP000281738"/>
    </source>
</evidence>
<sequence length="356" mass="37349">MTDPETDPAALADRLLDAQVAWALGELTGERFAAVVAEDVDRVLEVAATLRLGDVVAHDDLVAVAQRLARDVVTSPVVLGLTEPEAGEVHRTLLAEEATLGEVVDRADVEALVQRVVAMHDVRDRVLDGLVESPATAQLTARLVSRIVTDVLTQQRSRAEKVPGVSSLLSLGSGAVSRVGKVGVGDYQLDKLLGDAVGAGAQFTMRRTTAIVREVVTDAVLQEVALELFDLQAGTPVGELVAVVEEEDVVDLATRGRAVLDGLLDRGAGAALADRLVGATVARFLDEHATTDLATLLDDLGVGRDHLVELVRTLAPPVLAAARESGVLEHAVRERLAPFWSSAEVRAVLGAAGGPA</sequence>
<gene>
    <name evidence="1" type="ORF">EDD33_1618</name>
</gene>